<keyword evidence="2" id="KW-1185">Reference proteome</keyword>
<name>A0ABX2EF62_9BURK</name>
<comment type="caution">
    <text evidence="1">The sequence shown here is derived from an EMBL/GenBank/DDBJ whole genome shotgun (WGS) entry which is preliminary data.</text>
</comment>
<reference evidence="1 2" key="1">
    <citation type="submission" date="2020-05" db="EMBL/GenBank/DDBJ databases">
        <title>Aquincola sp. isolate from soil.</title>
        <authorList>
            <person name="Han J."/>
            <person name="Kim D.-U."/>
        </authorList>
    </citation>
    <scope>NUCLEOTIDE SEQUENCE [LARGE SCALE GENOMIC DNA]</scope>
    <source>
        <strain evidence="1 2">S2</strain>
    </source>
</reference>
<proteinExistence type="predicted"/>
<dbReference type="Proteomes" id="UP000737171">
    <property type="component" value="Unassembled WGS sequence"/>
</dbReference>
<organism evidence="1 2">
    <name type="scientific">Pseudaquabacterium terrae</name>
    <dbReference type="NCBI Taxonomy" id="2732868"/>
    <lineage>
        <taxon>Bacteria</taxon>
        <taxon>Pseudomonadati</taxon>
        <taxon>Pseudomonadota</taxon>
        <taxon>Betaproteobacteria</taxon>
        <taxon>Burkholderiales</taxon>
        <taxon>Sphaerotilaceae</taxon>
        <taxon>Pseudaquabacterium</taxon>
    </lineage>
</organism>
<gene>
    <name evidence="1" type="ORF">HLB44_09680</name>
</gene>
<dbReference type="EMBL" id="JABRWJ010000003">
    <property type="protein sequence ID" value="NRF67252.1"/>
    <property type="molecule type" value="Genomic_DNA"/>
</dbReference>
<accession>A0ABX2EF62</accession>
<dbReference type="Pfam" id="PF20388">
    <property type="entry name" value="DUF6683"/>
    <property type="match status" value="1"/>
</dbReference>
<dbReference type="InterPro" id="IPR046505">
    <property type="entry name" value="DUF6683"/>
</dbReference>
<dbReference type="RefSeq" id="WP_173122381.1">
    <property type="nucleotide sequence ID" value="NZ_JABRWJ010000003.1"/>
</dbReference>
<sequence>MNRPTPPDLTQRLREAIATSLRALHAVGVSEAPLTVPRAASPLAPGQLAATHPGPARERLELAALYQRCLRHYRSVVRSGDTAAADDDVGAALAHFVAANLHALHGTESPPEALPALSHQLVAIVRGSPAWQRAPLRERQAYAEQLAILSVLMTDLAARARRDGAAAMAHVKQGAANYLRQLLGLDPHALTLDVSGLTLRDTALAA</sequence>
<evidence type="ECO:0000313" key="1">
    <source>
        <dbReference type="EMBL" id="NRF67252.1"/>
    </source>
</evidence>
<evidence type="ECO:0000313" key="2">
    <source>
        <dbReference type="Proteomes" id="UP000737171"/>
    </source>
</evidence>
<protein>
    <submittedName>
        <fullName evidence="1">Uncharacterized protein</fullName>
    </submittedName>
</protein>